<dbReference type="EMBL" id="BMMP01000019">
    <property type="protein sequence ID" value="GGO56305.1"/>
    <property type="molecule type" value="Genomic_DNA"/>
</dbReference>
<feature type="signal peptide" evidence="16">
    <location>
        <begin position="1"/>
        <end position="22"/>
    </location>
</feature>
<proteinExistence type="inferred from homology"/>
<evidence type="ECO:0000256" key="7">
    <source>
        <dbReference type="ARBA" id="ARBA00022525"/>
    </source>
</evidence>
<keyword evidence="11" id="KW-0862">Zinc</keyword>
<comment type="caution">
    <text evidence="17">The sequence shown here is derived from an EMBL/GenBank/DDBJ whole genome shotgun (WGS) entry which is preliminary data.</text>
</comment>
<dbReference type="RefSeq" id="WP_189039415.1">
    <property type="nucleotide sequence ID" value="NZ_BMMP01000019.1"/>
</dbReference>
<name>A0ABQ2MR41_9ACTN</name>
<evidence type="ECO:0000256" key="3">
    <source>
        <dbReference type="ARBA" id="ARBA00004613"/>
    </source>
</evidence>
<protein>
    <recommendedName>
        <fullName evidence="6">Extracellular small neutral protease</fullName>
        <ecNumber evidence="5">3.4.24.77</ecNumber>
    </recommendedName>
    <alternativeName>
        <fullName evidence="14">Snapalysin</fullName>
    </alternativeName>
</protein>
<keyword evidence="16" id="KW-0732">Signal</keyword>
<evidence type="ECO:0000313" key="18">
    <source>
        <dbReference type="Proteomes" id="UP000631535"/>
    </source>
</evidence>
<dbReference type="InterPro" id="IPR000013">
    <property type="entry name" value="Peptidase_M7"/>
</dbReference>
<evidence type="ECO:0000256" key="15">
    <source>
        <dbReference type="SAM" id="MobiDB-lite"/>
    </source>
</evidence>
<keyword evidence="10" id="KW-0378">Hydrolase</keyword>
<comment type="subcellular location">
    <subcellularLocation>
        <location evidence="3">Secreted</location>
    </subcellularLocation>
</comment>
<keyword evidence="18" id="KW-1185">Reference proteome</keyword>
<evidence type="ECO:0000313" key="17">
    <source>
        <dbReference type="EMBL" id="GGO56305.1"/>
    </source>
</evidence>
<dbReference type="SUPFAM" id="SSF55486">
    <property type="entry name" value="Metalloproteases ('zincins'), catalytic domain"/>
    <property type="match status" value="1"/>
</dbReference>
<keyword evidence="12" id="KW-0482">Metalloprotease</keyword>
<organism evidence="17 18">
    <name type="scientific">Streptomyces daqingensis</name>
    <dbReference type="NCBI Taxonomy" id="1472640"/>
    <lineage>
        <taxon>Bacteria</taxon>
        <taxon>Bacillati</taxon>
        <taxon>Actinomycetota</taxon>
        <taxon>Actinomycetes</taxon>
        <taxon>Kitasatosporales</taxon>
        <taxon>Streptomycetaceae</taxon>
        <taxon>Streptomyces</taxon>
    </lineage>
</organism>
<comment type="similarity">
    <text evidence="4">Belongs to the peptidase M7 family.</text>
</comment>
<evidence type="ECO:0000256" key="12">
    <source>
        <dbReference type="ARBA" id="ARBA00023049"/>
    </source>
</evidence>
<evidence type="ECO:0000256" key="8">
    <source>
        <dbReference type="ARBA" id="ARBA00022670"/>
    </source>
</evidence>
<evidence type="ECO:0000256" key="2">
    <source>
        <dbReference type="ARBA" id="ARBA00001947"/>
    </source>
</evidence>
<feature type="region of interest" description="Disordered" evidence="15">
    <location>
        <begin position="191"/>
        <end position="221"/>
    </location>
</feature>
<accession>A0ABQ2MR41</accession>
<feature type="chain" id="PRO_5047438435" description="Extracellular small neutral protease" evidence="16">
    <location>
        <begin position="23"/>
        <end position="221"/>
    </location>
</feature>
<evidence type="ECO:0000256" key="13">
    <source>
        <dbReference type="ARBA" id="ARBA00023157"/>
    </source>
</evidence>
<keyword evidence="8" id="KW-0645">Protease</keyword>
<dbReference type="Pfam" id="PF02031">
    <property type="entry name" value="Peptidase_M7"/>
    <property type="match status" value="1"/>
</dbReference>
<keyword evidence="7" id="KW-0964">Secreted</keyword>
<comment type="catalytic activity">
    <reaction evidence="1">
        <text>Hydrolyzes proteins with a preference for Tyr or Phe in the P1' position. Has no action on amino-acid p-nitroanilides.</text>
        <dbReference type="EC" id="3.4.24.77"/>
    </reaction>
</comment>
<evidence type="ECO:0000256" key="6">
    <source>
        <dbReference type="ARBA" id="ARBA00019129"/>
    </source>
</evidence>
<dbReference type="InterPro" id="IPR024079">
    <property type="entry name" value="MetalloPept_cat_dom_sf"/>
</dbReference>
<feature type="compositionally biased region" description="Basic and acidic residues" evidence="15">
    <location>
        <begin position="28"/>
        <end position="37"/>
    </location>
</feature>
<evidence type="ECO:0000256" key="5">
    <source>
        <dbReference type="ARBA" id="ARBA00012325"/>
    </source>
</evidence>
<dbReference type="PRINTS" id="PR00787">
    <property type="entry name" value="NEUTRALPTASE"/>
</dbReference>
<evidence type="ECO:0000256" key="1">
    <source>
        <dbReference type="ARBA" id="ARBA00000612"/>
    </source>
</evidence>
<keyword evidence="9" id="KW-0479">Metal-binding</keyword>
<dbReference type="Proteomes" id="UP000631535">
    <property type="component" value="Unassembled WGS sequence"/>
</dbReference>
<reference evidence="18" key="1">
    <citation type="journal article" date="2019" name="Int. J. Syst. Evol. Microbiol.">
        <title>The Global Catalogue of Microorganisms (GCM) 10K type strain sequencing project: providing services to taxonomists for standard genome sequencing and annotation.</title>
        <authorList>
            <consortium name="The Broad Institute Genomics Platform"/>
            <consortium name="The Broad Institute Genome Sequencing Center for Infectious Disease"/>
            <person name="Wu L."/>
            <person name="Ma J."/>
        </authorList>
    </citation>
    <scope>NUCLEOTIDE SEQUENCE [LARGE SCALE GENOMIC DNA]</scope>
    <source>
        <strain evidence="18">CGMCC 4.7178</strain>
    </source>
</reference>
<dbReference type="PROSITE" id="PS51257">
    <property type="entry name" value="PROKAR_LIPOPROTEIN"/>
    <property type="match status" value="1"/>
</dbReference>
<evidence type="ECO:0000256" key="4">
    <source>
        <dbReference type="ARBA" id="ARBA00006571"/>
    </source>
</evidence>
<dbReference type="Gene3D" id="3.40.390.10">
    <property type="entry name" value="Collagenase (Catalytic Domain)"/>
    <property type="match status" value="1"/>
</dbReference>
<sequence length="221" mass="22611">MRKGSRRLATAACIPLTLLALSACGPGKDTDSARKPDSASSGQSDAPGKAGKTTGEGGGEQGPAADEPDETSADLPADEPAPGGPGDAVTYDVSEAAEYAEPVSVGVAAWNDSLENVEIRPAKAGEKADVRIVVEDGWPEARTKPLQIGAGTIVMGRAALDAGHSSPRIAAHEFGHILGLDDRRNEGCSSLMSGHKGGKDCPSWHPDSSETRAADANFAEK</sequence>
<feature type="compositionally biased region" description="Basic and acidic residues" evidence="15">
    <location>
        <begin position="207"/>
        <end position="221"/>
    </location>
</feature>
<evidence type="ECO:0000256" key="16">
    <source>
        <dbReference type="SAM" id="SignalP"/>
    </source>
</evidence>
<gene>
    <name evidence="17" type="ORF">GCM10012287_49590</name>
</gene>
<evidence type="ECO:0000256" key="11">
    <source>
        <dbReference type="ARBA" id="ARBA00022833"/>
    </source>
</evidence>
<feature type="region of interest" description="Disordered" evidence="15">
    <location>
        <begin position="23"/>
        <end position="90"/>
    </location>
</feature>
<evidence type="ECO:0000256" key="9">
    <source>
        <dbReference type="ARBA" id="ARBA00022723"/>
    </source>
</evidence>
<evidence type="ECO:0000256" key="10">
    <source>
        <dbReference type="ARBA" id="ARBA00022801"/>
    </source>
</evidence>
<comment type="cofactor">
    <cofactor evidence="2">
        <name>Zn(2+)</name>
        <dbReference type="ChEBI" id="CHEBI:29105"/>
    </cofactor>
</comment>
<dbReference type="EC" id="3.4.24.77" evidence="5"/>
<evidence type="ECO:0000256" key="14">
    <source>
        <dbReference type="ARBA" id="ARBA00029927"/>
    </source>
</evidence>
<keyword evidence="13" id="KW-1015">Disulfide bond</keyword>